<dbReference type="InterPro" id="IPR005878">
    <property type="entry name" value="Ribosom_uL1_bac-type"/>
</dbReference>
<dbReference type="GO" id="GO:0015934">
    <property type="term" value="C:large ribosomal subunit"/>
    <property type="evidence" value="ECO:0007669"/>
    <property type="project" value="InterPro"/>
</dbReference>
<evidence type="ECO:0000256" key="4">
    <source>
        <dbReference type="ARBA" id="ARBA00022980"/>
    </source>
</evidence>
<name>A0A382JKH4_9ZZZZ</name>
<organism evidence="6">
    <name type="scientific">marine metagenome</name>
    <dbReference type="NCBI Taxonomy" id="408172"/>
    <lineage>
        <taxon>unclassified sequences</taxon>
        <taxon>metagenomes</taxon>
        <taxon>ecological metagenomes</taxon>
    </lineage>
</organism>
<evidence type="ECO:0000256" key="1">
    <source>
        <dbReference type="ARBA" id="ARBA00010531"/>
    </source>
</evidence>
<evidence type="ECO:0000256" key="5">
    <source>
        <dbReference type="ARBA" id="ARBA00023274"/>
    </source>
</evidence>
<dbReference type="CDD" id="cd00403">
    <property type="entry name" value="Ribosomal_L1"/>
    <property type="match status" value="1"/>
</dbReference>
<keyword evidence="2" id="KW-0699">rRNA-binding</keyword>
<accession>A0A382JKH4</accession>
<dbReference type="GO" id="GO:0019843">
    <property type="term" value="F:rRNA binding"/>
    <property type="evidence" value="ECO:0007669"/>
    <property type="project" value="UniProtKB-KW"/>
</dbReference>
<dbReference type="InterPro" id="IPR028364">
    <property type="entry name" value="Ribosomal_uL1/biogenesis"/>
</dbReference>
<reference evidence="6" key="1">
    <citation type="submission" date="2018-05" db="EMBL/GenBank/DDBJ databases">
        <authorList>
            <person name="Lanie J.A."/>
            <person name="Ng W.-L."/>
            <person name="Kazmierczak K.M."/>
            <person name="Andrzejewski T.M."/>
            <person name="Davidsen T.M."/>
            <person name="Wayne K.J."/>
            <person name="Tettelin H."/>
            <person name="Glass J.I."/>
            <person name="Rusch D."/>
            <person name="Podicherti R."/>
            <person name="Tsui H.-C.T."/>
            <person name="Winkler M.E."/>
        </authorList>
    </citation>
    <scope>NUCLEOTIDE SEQUENCE</scope>
</reference>
<gene>
    <name evidence="6" type="ORF">METZ01_LOCUS265053</name>
</gene>
<dbReference type="PROSITE" id="PS01199">
    <property type="entry name" value="RIBOSOMAL_L1"/>
    <property type="match status" value="1"/>
</dbReference>
<dbReference type="PANTHER" id="PTHR36427">
    <property type="entry name" value="54S RIBOSOMAL PROTEIN L1, MITOCHONDRIAL"/>
    <property type="match status" value="1"/>
</dbReference>
<protein>
    <recommendedName>
        <fullName evidence="7">Ribosomal protein</fullName>
    </recommendedName>
</protein>
<evidence type="ECO:0008006" key="7">
    <source>
        <dbReference type="Google" id="ProtNLM"/>
    </source>
</evidence>
<dbReference type="InterPro" id="IPR023674">
    <property type="entry name" value="Ribosomal_uL1-like"/>
</dbReference>
<evidence type="ECO:0000313" key="6">
    <source>
        <dbReference type="EMBL" id="SVC12199.1"/>
    </source>
</evidence>
<comment type="similarity">
    <text evidence="1">Belongs to the universal ribosomal protein uL1 family.</text>
</comment>
<dbReference type="FunFam" id="3.40.50.790:FF:000001">
    <property type="entry name" value="50S ribosomal protein L1"/>
    <property type="match status" value="1"/>
</dbReference>
<keyword evidence="4" id="KW-0689">Ribosomal protein</keyword>
<dbReference type="EMBL" id="UINC01074724">
    <property type="protein sequence ID" value="SVC12199.1"/>
    <property type="molecule type" value="Genomic_DNA"/>
</dbReference>
<dbReference type="PANTHER" id="PTHR36427:SF3">
    <property type="entry name" value="LARGE RIBOSOMAL SUBUNIT PROTEIN UL1M"/>
    <property type="match status" value="1"/>
</dbReference>
<evidence type="ECO:0000256" key="3">
    <source>
        <dbReference type="ARBA" id="ARBA00022884"/>
    </source>
</evidence>
<dbReference type="AlphaFoldDB" id="A0A382JKH4"/>
<dbReference type="GO" id="GO:0006412">
    <property type="term" value="P:translation"/>
    <property type="evidence" value="ECO:0007669"/>
    <property type="project" value="InterPro"/>
</dbReference>
<sequence>TGRQVRVLGLTRGEHQNEAKEAGAEYVGADDYIEQIQQGWVEFDVMIATPDIMKDVGKLGRVLGPRGLMPNPKSGTVTFDVGRTVQDVKAGRIEYRADRTGNIHAPVGKASFSEEQLIENATTFIDAIQRAKPASAKGQYVRSITMSSVMGPGIRIDRQTSLAVS</sequence>
<keyword evidence="5" id="KW-0687">Ribonucleoprotein</keyword>
<dbReference type="NCBIfam" id="TIGR01169">
    <property type="entry name" value="rplA_bact"/>
    <property type="match status" value="1"/>
</dbReference>
<dbReference type="InterPro" id="IPR016095">
    <property type="entry name" value="Ribosomal_uL1_3-a/b-sand"/>
</dbReference>
<dbReference type="SUPFAM" id="SSF56808">
    <property type="entry name" value="Ribosomal protein L1"/>
    <property type="match status" value="1"/>
</dbReference>
<evidence type="ECO:0000256" key="2">
    <source>
        <dbReference type="ARBA" id="ARBA00022730"/>
    </source>
</evidence>
<dbReference type="Pfam" id="PF00687">
    <property type="entry name" value="Ribosomal_L1"/>
    <property type="match status" value="1"/>
</dbReference>
<dbReference type="InterPro" id="IPR023673">
    <property type="entry name" value="Ribosomal_uL1_CS"/>
</dbReference>
<feature type="non-terminal residue" evidence="6">
    <location>
        <position position="1"/>
    </location>
</feature>
<dbReference type="Gene3D" id="3.40.50.790">
    <property type="match status" value="1"/>
</dbReference>
<proteinExistence type="inferred from homology"/>
<dbReference type="Gene3D" id="3.30.190.20">
    <property type="match status" value="1"/>
</dbReference>
<keyword evidence="3" id="KW-0694">RNA-binding</keyword>
<dbReference type="GO" id="GO:0003735">
    <property type="term" value="F:structural constituent of ribosome"/>
    <property type="evidence" value="ECO:0007669"/>
    <property type="project" value="InterPro"/>
</dbReference>